<evidence type="ECO:0000256" key="2">
    <source>
        <dbReference type="ARBA" id="ARBA00023002"/>
    </source>
</evidence>
<dbReference type="Gene3D" id="3.40.50.720">
    <property type="entry name" value="NAD(P)-binding Rossmann-like Domain"/>
    <property type="match status" value="1"/>
</dbReference>
<sequence length="284" mass="28767">MTATASPLPGRQPRLSGKVAIVTGSTRGLGATIAAQLAEDGARVAITGRSADTGNQVVAAIQANGGEALWVPLDVTNESSVIDAVATIDRHWGRLDVVVNNAAATDAIEQGGDGRCEELELAAFDRIIQVGVHGAFLVTKHCIPLLRRSGGGSVVNISSVAGAAGVPHMCAYSASKGALDAMTRQWAQDLGGDAIRANSITVGFMASGPAQEAILEHPVLGPMFESATLLRRRGSAADVANAAAYLASAESAFVTGTRLVVDGGATARSGFPDADAVFLASAAP</sequence>
<dbReference type="InterPro" id="IPR036291">
    <property type="entry name" value="NAD(P)-bd_dom_sf"/>
</dbReference>
<comment type="similarity">
    <text evidence="1">Belongs to the short-chain dehydrogenases/reductases (SDR) family.</text>
</comment>
<reference evidence="5" key="3">
    <citation type="submission" date="2023-07" db="EMBL/GenBank/DDBJ databases">
        <title>Description of Mycobacterium gordonae subsp. intergordonae subsp.nov. and Mycobacterium gordonae subsp. gordonae subsp. nov.</title>
        <authorList>
            <person name="Huang H."/>
        </authorList>
    </citation>
    <scope>NUCLEOTIDE SEQUENCE [LARGE SCALE GENOMIC DNA]</scope>
    <source>
        <strain evidence="5">24</strain>
    </source>
</reference>
<dbReference type="Proteomes" id="UP000510682">
    <property type="component" value="Chromosome"/>
</dbReference>
<dbReference type="PROSITE" id="PS00061">
    <property type="entry name" value="ADH_SHORT"/>
    <property type="match status" value="1"/>
</dbReference>
<dbReference type="PRINTS" id="PR00080">
    <property type="entry name" value="SDRFAMILY"/>
</dbReference>
<dbReference type="InterPro" id="IPR057326">
    <property type="entry name" value="KR_dom"/>
</dbReference>
<dbReference type="SMART" id="SM00822">
    <property type="entry name" value="PKS_KR"/>
    <property type="match status" value="1"/>
</dbReference>
<dbReference type="CDD" id="cd05233">
    <property type="entry name" value="SDR_c"/>
    <property type="match status" value="1"/>
</dbReference>
<evidence type="ECO:0000313" key="5">
    <source>
        <dbReference type="Proteomes" id="UP000510682"/>
    </source>
</evidence>
<dbReference type="PRINTS" id="PR00081">
    <property type="entry name" value="GDHRDH"/>
</dbReference>
<evidence type="ECO:0000313" key="4">
    <source>
        <dbReference type="EMBL" id="QLL07373.1"/>
    </source>
</evidence>
<accession>A0A7D6HUW5</accession>
<reference evidence="5" key="1">
    <citation type="submission" date="2020-07" db="EMBL/GenBank/DDBJ databases">
        <title>Description of Mycobacterium gordonae subsp. intergordonae subsp.nov. and Mycobacterium gordonae subsp. gordonae subsp. nov.</title>
        <authorList>
            <person name="Yu X."/>
        </authorList>
    </citation>
    <scope>NUCLEOTIDE SEQUENCE [LARGE SCALE GENOMIC DNA]</scope>
    <source>
        <strain evidence="5">24</strain>
    </source>
</reference>
<dbReference type="GO" id="GO:0016491">
    <property type="term" value="F:oxidoreductase activity"/>
    <property type="evidence" value="ECO:0007669"/>
    <property type="project" value="UniProtKB-KW"/>
</dbReference>
<reference evidence="4 5" key="2">
    <citation type="submission" date="2020-07" db="EMBL/GenBank/DDBJ databases">
        <authorList>
            <person name="Yu X."/>
        </authorList>
    </citation>
    <scope>NUCLEOTIDE SEQUENCE [LARGE SCALE GENOMIC DNA]</scope>
    <source>
        <strain evidence="5">24</strain>
    </source>
</reference>
<dbReference type="FunFam" id="3.40.50.720:FF:000084">
    <property type="entry name" value="Short-chain dehydrogenase reductase"/>
    <property type="match status" value="1"/>
</dbReference>
<keyword evidence="5" id="KW-1185">Reference proteome</keyword>
<dbReference type="RefSeq" id="WP_180915947.1">
    <property type="nucleotide sequence ID" value="NZ_CP059165.1"/>
</dbReference>
<dbReference type="InterPro" id="IPR002347">
    <property type="entry name" value="SDR_fam"/>
</dbReference>
<dbReference type="KEGG" id="mgor:H0P51_27680"/>
<name>A0A7D6HUW5_9MYCO</name>
<dbReference type="PANTHER" id="PTHR43639:SF1">
    <property type="entry name" value="SHORT-CHAIN DEHYDROGENASE_REDUCTASE FAMILY PROTEIN"/>
    <property type="match status" value="1"/>
</dbReference>
<protein>
    <submittedName>
        <fullName evidence="4">SDR family oxidoreductase</fullName>
    </submittedName>
</protein>
<dbReference type="AlphaFoldDB" id="A0A7D6HUW5"/>
<dbReference type="EMBL" id="CP059165">
    <property type="protein sequence ID" value="QLL07373.1"/>
    <property type="molecule type" value="Genomic_DNA"/>
</dbReference>
<feature type="domain" description="Ketoreductase" evidence="3">
    <location>
        <begin position="18"/>
        <end position="208"/>
    </location>
</feature>
<proteinExistence type="inferred from homology"/>
<dbReference type="PANTHER" id="PTHR43639">
    <property type="entry name" value="OXIDOREDUCTASE, SHORT-CHAIN DEHYDROGENASE/REDUCTASE FAMILY (AFU_ORTHOLOGUE AFUA_5G02870)"/>
    <property type="match status" value="1"/>
</dbReference>
<evidence type="ECO:0000259" key="3">
    <source>
        <dbReference type="SMART" id="SM00822"/>
    </source>
</evidence>
<keyword evidence="2" id="KW-0560">Oxidoreductase</keyword>
<dbReference type="Pfam" id="PF13561">
    <property type="entry name" value="adh_short_C2"/>
    <property type="match status" value="1"/>
</dbReference>
<dbReference type="SUPFAM" id="SSF51735">
    <property type="entry name" value="NAD(P)-binding Rossmann-fold domains"/>
    <property type="match status" value="1"/>
</dbReference>
<evidence type="ECO:0000256" key="1">
    <source>
        <dbReference type="ARBA" id="ARBA00006484"/>
    </source>
</evidence>
<gene>
    <name evidence="4" type="ORF">H0P51_27680</name>
</gene>
<organism evidence="4 5">
    <name type="scientific">Mycobacterium vicinigordonae</name>
    <dbReference type="NCBI Taxonomy" id="1719132"/>
    <lineage>
        <taxon>Bacteria</taxon>
        <taxon>Bacillati</taxon>
        <taxon>Actinomycetota</taxon>
        <taxon>Actinomycetes</taxon>
        <taxon>Mycobacteriales</taxon>
        <taxon>Mycobacteriaceae</taxon>
        <taxon>Mycobacterium</taxon>
    </lineage>
</organism>
<dbReference type="InterPro" id="IPR020904">
    <property type="entry name" value="Sc_DH/Rdtase_CS"/>
</dbReference>